<evidence type="ECO:0000313" key="2">
    <source>
        <dbReference type="EMBL" id="MCZ4550426.1"/>
    </source>
</evidence>
<dbReference type="RefSeq" id="WP_301571642.1">
    <property type="nucleotide sequence ID" value="NZ_JAPWIE010000003.1"/>
</dbReference>
<dbReference type="CDD" id="cd03784">
    <property type="entry name" value="GT1_Gtf-like"/>
    <property type="match status" value="1"/>
</dbReference>
<feature type="domain" description="Erythromycin biosynthesis protein CIII-like C-terminal" evidence="1">
    <location>
        <begin position="288"/>
        <end position="380"/>
    </location>
</feature>
<dbReference type="Pfam" id="PF06722">
    <property type="entry name" value="EryCIII-like_C"/>
    <property type="match status" value="1"/>
</dbReference>
<dbReference type="Gene3D" id="3.40.50.2000">
    <property type="entry name" value="Glycogen Phosphorylase B"/>
    <property type="match status" value="2"/>
</dbReference>
<dbReference type="PANTHER" id="PTHR48050:SF13">
    <property type="entry name" value="STEROL 3-BETA-GLUCOSYLTRANSFERASE UGT80A2"/>
    <property type="match status" value="1"/>
</dbReference>
<dbReference type="EMBL" id="JAPWIE010000003">
    <property type="protein sequence ID" value="MCZ4550426.1"/>
    <property type="molecule type" value="Genomic_DNA"/>
</dbReference>
<sequence>MRVALVAGSDAGHALPVLALAELLRDRGSDPVVYTGAGWIETAAVRGLQVRELPGLVADRDDDDSDAGAKLGVRAARMCELLVPLLRREPPDLVVCDVITVCGGWAAEALRIPWVELSPHPLYSPSRALPPIGSGLAPGAGVGGRLRDALMRAATDRSIATGRRQRQSARRQIGLPPREQVPAARLIATLPALEVPRPDWPDEAEIVGPLLWEPTDVVFAPPPGDAPLVVIAPSTATTGTAGLAETALQALAPDLLGRPVRAVVSGLAPAVSDLPSWAIAGHGRQDLLLAQAALVICGGGHGMLAKSLLAGVPQVLVPGGGDQWELAQRARRWGCAEVVRPATVQGLSASCRKVLDSTSFAESAQRAGSSAADTVDPVAVCARAAGGPGASLLSVACD</sequence>
<organism evidence="2 3">
    <name type="scientific">Gordonia rubripertincta</name>
    <name type="common">Rhodococcus corallinus</name>
    <dbReference type="NCBI Taxonomy" id="36822"/>
    <lineage>
        <taxon>Bacteria</taxon>
        <taxon>Bacillati</taxon>
        <taxon>Actinomycetota</taxon>
        <taxon>Actinomycetes</taxon>
        <taxon>Mycobacteriales</taxon>
        <taxon>Gordoniaceae</taxon>
        <taxon>Gordonia</taxon>
    </lineage>
</organism>
<comment type="caution">
    <text evidence="2">The sequence shown here is derived from an EMBL/GenBank/DDBJ whole genome shotgun (WGS) entry which is preliminary data.</text>
</comment>
<dbReference type="Proteomes" id="UP001067235">
    <property type="component" value="Unassembled WGS sequence"/>
</dbReference>
<protein>
    <submittedName>
        <fullName evidence="2">Glycosyltransferase</fullName>
    </submittedName>
</protein>
<keyword evidence="3" id="KW-1185">Reference proteome</keyword>
<dbReference type="SUPFAM" id="SSF53756">
    <property type="entry name" value="UDP-Glycosyltransferase/glycogen phosphorylase"/>
    <property type="match status" value="1"/>
</dbReference>
<dbReference type="InterPro" id="IPR002213">
    <property type="entry name" value="UDP_glucos_trans"/>
</dbReference>
<name>A0ABT4MVZ4_GORRU</name>
<reference evidence="2" key="1">
    <citation type="submission" date="2022-12" db="EMBL/GenBank/DDBJ databases">
        <authorList>
            <person name="Krivoruchko A.V."/>
            <person name="Elkin A."/>
        </authorList>
    </citation>
    <scope>NUCLEOTIDE SEQUENCE</scope>
    <source>
        <strain evidence="2">IEGM 1388</strain>
    </source>
</reference>
<evidence type="ECO:0000313" key="3">
    <source>
        <dbReference type="Proteomes" id="UP001067235"/>
    </source>
</evidence>
<dbReference type="InterPro" id="IPR050426">
    <property type="entry name" value="Glycosyltransferase_28"/>
</dbReference>
<dbReference type="PANTHER" id="PTHR48050">
    <property type="entry name" value="STEROL 3-BETA-GLUCOSYLTRANSFERASE"/>
    <property type="match status" value="1"/>
</dbReference>
<evidence type="ECO:0000259" key="1">
    <source>
        <dbReference type="Pfam" id="PF06722"/>
    </source>
</evidence>
<proteinExistence type="predicted"/>
<accession>A0ABT4MVZ4</accession>
<dbReference type="InterPro" id="IPR010610">
    <property type="entry name" value="EryCIII-like_C"/>
</dbReference>
<gene>
    <name evidence="2" type="ORF">O4213_10570</name>
</gene>